<protein>
    <submittedName>
        <fullName evidence="2">Nitrogen fixation NifU-like protein</fullName>
    </submittedName>
    <submittedName>
        <fullName evidence="3">SUF system NifU family Fe-S cluster assembly protein</fullName>
    </submittedName>
</protein>
<sequence>MSEIDPNLLRDIIMDHYQYPRNHHLSDEPSYQSKHMASESCIDDITVQVKFDQDRIEDVRFDGQACTISTASTSIMSELVKGKTKEEAVEIIRNYFSMIDQKEYDEDLLEEAIAFQNVGKQANRINCATIGWKALRDMIKESEGK</sequence>
<dbReference type="Pfam" id="PF01592">
    <property type="entry name" value="NifU_N"/>
    <property type="match status" value="1"/>
</dbReference>
<dbReference type="Proteomes" id="UP000521313">
    <property type="component" value="Unassembled WGS sequence"/>
</dbReference>
<dbReference type="InterPro" id="IPR002871">
    <property type="entry name" value="NIF_FeS_clus_asmbl_NifU_N"/>
</dbReference>
<proteinExistence type="predicted"/>
<dbReference type="CDD" id="cd06664">
    <property type="entry name" value="IscU_like"/>
    <property type="match status" value="1"/>
</dbReference>
<accession>A0A7W8D3B6</accession>
<comment type="caution">
    <text evidence="2">The sequence shown here is derived from an EMBL/GenBank/DDBJ whole genome shotgun (WGS) entry which is preliminary data.</text>
</comment>
<dbReference type="Gene3D" id="3.90.1010.10">
    <property type="match status" value="1"/>
</dbReference>
<reference evidence="2 4" key="1">
    <citation type="submission" date="2020-08" db="EMBL/GenBank/DDBJ databases">
        <title>Genomic Encyclopedia of Type Strains, Phase IV (KMG-IV): sequencing the most valuable type-strain genomes for metagenomic binning, comparative biology and taxonomic classification.</title>
        <authorList>
            <person name="Goeker M."/>
        </authorList>
    </citation>
    <scope>NUCLEOTIDE SEQUENCE [LARGE SCALE GENOMIC DNA]</scope>
    <source>
        <strain evidence="2 4">DSM 26963</strain>
    </source>
</reference>
<keyword evidence="5" id="KW-1185">Reference proteome</keyword>
<dbReference type="PANTHER" id="PTHR10093">
    <property type="entry name" value="IRON-SULFUR CLUSTER ASSEMBLY ENZYME NIFU HOMOLOG"/>
    <property type="match status" value="1"/>
</dbReference>
<dbReference type="EMBL" id="JACJLU010000001">
    <property type="protein sequence ID" value="MBM6830684.1"/>
    <property type="molecule type" value="Genomic_DNA"/>
</dbReference>
<evidence type="ECO:0000313" key="3">
    <source>
        <dbReference type="EMBL" id="MBM6830684.1"/>
    </source>
</evidence>
<dbReference type="NCBIfam" id="TIGR01994">
    <property type="entry name" value="SUF_scaf_2"/>
    <property type="match status" value="1"/>
</dbReference>
<reference evidence="3 5" key="3">
    <citation type="journal article" date="2021" name="Sci. Rep.">
        <title>The distribution of antibiotic resistance genes in chicken gut microbiota commensals.</title>
        <authorList>
            <person name="Juricova H."/>
            <person name="Matiasovicova J."/>
            <person name="Kubasova T."/>
            <person name="Cejkova D."/>
            <person name="Rychlik I."/>
        </authorList>
    </citation>
    <scope>NUCLEOTIDE SEQUENCE [LARGE SCALE GENOMIC DNA]</scope>
    <source>
        <strain evidence="3 5">An423</strain>
    </source>
</reference>
<dbReference type="GO" id="GO:0016226">
    <property type="term" value="P:iron-sulfur cluster assembly"/>
    <property type="evidence" value="ECO:0007669"/>
    <property type="project" value="InterPro"/>
</dbReference>
<name>A0A7W8D3B6_9FIRM</name>
<feature type="domain" description="NIF system FeS cluster assembly NifU N-terminal" evidence="1">
    <location>
        <begin position="11"/>
        <end position="94"/>
    </location>
</feature>
<organism evidence="2 4">
    <name type="scientific">Faecalicoccus acidiformans</name>
    <dbReference type="NCBI Taxonomy" id="915173"/>
    <lineage>
        <taxon>Bacteria</taxon>
        <taxon>Bacillati</taxon>
        <taxon>Bacillota</taxon>
        <taxon>Erysipelotrichia</taxon>
        <taxon>Erysipelotrichales</taxon>
        <taxon>Erysipelotrichaceae</taxon>
        <taxon>Faecalicoccus</taxon>
    </lineage>
</organism>
<gene>
    <name evidence="3" type="ORF">H5982_00980</name>
    <name evidence="2" type="ORF">HNQ43_000818</name>
</gene>
<reference evidence="3" key="2">
    <citation type="submission" date="2020-08" db="EMBL/GenBank/DDBJ databases">
        <authorList>
            <person name="Cejkova D."/>
            <person name="Kubasova T."/>
            <person name="Jahodarova E."/>
            <person name="Rychlik I."/>
        </authorList>
    </citation>
    <scope>NUCLEOTIDE SEQUENCE</scope>
    <source>
        <strain evidence="3">An423</strain>
    </source>
</reference>
<dbReference type="RefSeq" id="WP_183375051.1">
    <property type="nucleotide sequence ID" value="NZ_CALVCN010000001.1"/>
</dbReference>
<evidence type="ECO:0000313" key="2">
    <source>
        <dbReference type="EMBL" id="MBB5184775.1"/>
    </source>
</evidence>
<dbReference type="SUPFAM" id="SSF82649">
    <property type="entry name" value="SufE/NifU"/>
    <property type="match status" value="1"/>
</dbReference>
<evidence type="ECO:0000313" key="5">
    <source>
        <dbReference type="Proteomes" id="UP000775500"/>
    </source>
</evidence>
<evidence type="ECO:0000313" key="4">
    <source>
        <dbReference type="Proteomes" id="UP000521313"/>
    </source>
</evidence>
<evidence type="ECO:0000259" key="1">
    <source>
        <dbReference type="Pfam" id="PF01592"/>
    </source>
</evidence>
<dbReference type="AlphaFoldDB" id="A0A7W8D3B6"/>
<dbReference type="EMBL" id="JACHHD010000006">
    <property type="protein sequence ID" value="MBB5184775.1"/>
    <property type="molecule type" value="Genomic_DNA"/>
</dbReference>
<dbReference type="GO" id="GO:0051536">
    <property type="term" value="F:iron-sulfur cluster binding"/>
    <property type="evidence" value="ECO:0007669"/>
    <property type="project" value="InterPro"/>
</dbReference>
<dbReference type="GO" id="GO:0005506">
    <property type="term" value="F:iron ion binding"/>
    <property type="evidence" value="ECO:0007669"/>
    <property type="project" value="InterPro"/>
</dbReference>
<dbReference type="Proteomes" id="UP000775500">
    <property type="component" value="Unassembled WGS sequence"/>
</dbReference>